<sequence length="32" mass="3407">MKRLVLIALMIAAAMGCKKENDSTTPTDLLGT</sequence>
<dbReference type="AlphaFoldDB" id="A0AAX2H193"/>
<gene>
    <name evidence="1" type="ORF">SAMEA44541418_02350</name>
</gene>
<organism evidence="1 2">
    <name type="scientific">Capnocytophaga haemolytica</name>
    <dbReference type="NCBI Taxonomy" id="45243"/>
    <lineage>
        <taxon>Bacteria</taxon>
        <taxon>Pseudomonadati</taxon>
        <taxon>Bacteroidota</taxon>
        <taxon>Flavobacteriia</taxon>
        <taxon>Flavobacteriales</taxon>
        <taxon>Flavobacteriaceae</taxon>
        <taxon>Capnocytophaga</taxon>
    </lineage>
</organism>
<protein>
    <submittedName>
        <fullName evidence="1">Uncharacterized protein</fullName>
    </submittedName>
</protein>
<name>A0AAX2H193_9FLAO</name>
<dbReference type="Proteomes" id="UP000215539">
    <property type="component" value="Chromosome 1"/>
</dbReference>
<proteinExistence type="predicted"/>
<evidence type="ECO:0000313" key="1">
    <source>
        <dbReference type="EMBL" id="SNV16592.1"/>
    </source>
</evidence>
<reference evidence="1 2" key="1">
    <citation type="submission" date="2017-06" db="EMBL/GenBank/DDBJ databases">
        <authorList>
            <consortium name="Pathogen Informatics"/>
        </authorList>
    </citation>
    <scope>NUCLEOTIDE SEQUENCE [LARGE SCALE GENOMIC DNA]</scope>
    <source>
        <strain evidence="1 2">NCTC12947</strain>
    </source>
</reference>
<dbReference type="PROSITE" id="PS51257">
    <property type="entry name" value="PROKAR_LIPOPROTEIN"/>
    <property type="match status" value="1"/>
</dbReference>
<evidence type="ECO:0000313" key="2">
    <source>
        <dbReference type="Proteomes" id="UP000215539"/>
    </source>
</evidence>
<accession>A0AAX2H193</accession>
<dbReference type="EMBL" id="LT906449">
    <property type="protein sequence ID" value="SNV16592.1"/>
    <property type="molecule type" value="Genomic_DNA"/>
</dbReference>